<organism evidence="3 4">
    <name type="scientific">Tetrabaena socialis</name>
    <dbReference type="NCBI Taxonomy" id="47790"/>
    <lineage>
        <taxon>Eukaryota</taxon>
        <taxon>Viridiplantae</taxon>
        <taxon>Chlorophyta</taxon>
        <taxon>core chlorophytes</taxon>
        <taxon>Chlorophyceae</taxon>
        <taxon>CS clade</taxon>
        <taxon>Chlamydomonadales</taxon>
        <taxon>Tetrabaenaceae</taxon>
        <taxon>Tetrabaena</taxon>
    </lineage>
</organism>
<dbReference type="Gene3D" id="3.10.310.10">
    <property type="entry name" value="Diaminopimelate Epimerase, Chain A, domain 1"/>
    <property type="match status" value="2"/>
</dbReference>
<dbReference type="EMBL" id="PGGS01000652">
    <property type="protein sequence ID" value="PNH02455.1"/>
    <property type="molecule type" value="Genomic_DNA"/>
</dbReference>
<dbReference type="PANTHER" id="PTHR13774">
    <property type="entry name" value="PHENAZINE BIOSYNTHESIS PROTEIN"/>
    <property type="match status" value="1"/>
</dbReference>
<dbReference type="AlphaFoldDB" id="A0A2J7ZQA9"/>
<evidence type="ECO:0000256" key="2">
    <source>
        <dbReference type="ARBA" id="ARBA00023235"/>
    </source>
</evidence>
<dbReference type="InterPro" id="IPR003719">
    <property type="entry name" value="Phenazine_PhzF-like"/>
</dbReference>
<dbReference type="OrthoDB" id="75169at2759"/>
<dbReference type="PANTHER" id="PTHR13774:SF17">
    <property type="entry name" value="PHENAZINE BIOSYNTHESIS-LIKE DOMAIN-CONTAINING PROTEIN"/>
    <property type="match status" value="1"/>
</dbReference>
<dbReference type="GO" id="GO:0016853">
    <property type="term" value="F:isomerase activity"/>
    <property type="evidence" value="ECO:0007669"/>
    <property type="project" value="UniProtKB-KW"/>
</dbReference>
<evidence type="ECO:0000313" key="4">
    <source>
        <dbReference type="Proteomes" id="UP000236333"/>
    </source>
</evidence>
<reference evidence="3 4" key="1">
    <citation type="journal article" date="2017" name="Mol. Biol. Evol.">
        <title>The 4-celled Tetrabaena socialis nuclear genome reveals the essential components for genetic control of cell number at the origin of multicellularity in the volvocine lineage.</title>
        <authorList>
            <person name="Featherston J."/>
            <person name="Arakaki Y."/>
            <person name="Hanschen E.R."/>
            <person name="Ferris P.J."/>
            <person name="Michod R.E."/>
            <person name="Olson B.J.S.C."/>
            <person name="Nozaki H."/>
            <person name="Durand P.M."/>
        </authorList>
    </citation>
    <scope>NUCLEOTIDE SEQUENCE [LARGE SCALE GENOMIC DNA]</scope>
    <source>
        <strain evidence="3 4">NIES-571</strain>
    </source>
</reference>
<accession>A0A2J7ZQA9</accession>
<dbReference type="Proteomes" id="UP000236333">
    <property type="component" value="Unassembled WGS sequence"/>
</dbReference>
<gene>
    <name evidence="3" type="ORF">TSOC_011566</name>
</gene>
<dbReference type="SUPFAM" id="SSF54506">
    <property type="entry name" value="Diaminopimelate epimerase-like"/>
    <property type="match status" value="1"/>
</dbReference>
<protein>
    <submittedName>
        <fullName evidence="3">Phenazine biosynthesis-like domain-containing protein</fullName>
    </submittedName>
</protein>
<name>A0A2J7ZQA9_9CHLO</name>
<comment type="similarity">
    <text evidence="1">Belongs to the PhzF family.</text>
</comment>
<sequence>MALRLPMYIVDAFSERPFSGNPAAVCLLPRGVFLSDPVRQRVAAEMNLSETAFLEPMEDATAAQLPDSGGDPFESASVFRLRWFTPTREVPLCGHATLASAAVLFQDSPLAARFLAARGNLHAAISFHTLSGVLVVSSMPPVHTPSLRATLAPAESLPAAAQPMRLSLTLPICDPVDPVPPAAADLAGPLARACAGSLPVAEVRFCGRGGLNYVLFVLGEEVGASELEALQPDFAAMLAAASEEEVTGVIVCVRTPPDTASSSSADPGLRPTLRGPAHPDVCSRFFAPWAGIEEDPVTGSAHAVLGPFWEKALLGARSDGSADQGSGIMWMRQCSRRGGEVQVEVLRSEDRCRVTGAACLVLEGVLRL</sequence>
<dbReference type="Pfam" id="PF02567">
    <property type="entry name" value="PhzC-PhzF"/>
    <property type="match status" value="1"/>
</dbReference>
<keyword evidence="4" id="KW-1185">Reference proteome</keyword>
<dbReference type="GO" id="GO:0005737">
    <property type="term" value="C:cytoplasm"/>
    <property type="evidence" value="ECO:0007669"/>
    <property type="project" value="TreeGrafter"/>
</dbReference>
<evidence type="ECO:0000313" key="3">
    <source>
        <dbReference type="EMBL" id="PNH02455.1"/>
    </source>
</evidence>
<keyword evidence="2" id="KW-0413">Isomerase</keyword>
<proteinExistence type="inferred from homology"/>
<evidence type="ECO:0000256" key="1">
    <source>
        <dbReference type="ARBA" id="ARBA00008270"/>
    </source>
</evidence>
<comment type="caution">
    <text evidence="3">The sequence shown here is derived from an EMBL/GenBank/DDBJ whole genome shotgun (WGS) entry which is preliminary data.</text>
</comment>